<comment type="caution">
    <text evidence="1">The sequence shown here is derived from an EMBL/GenBank/DDBJ whole genome shotgun (WGS) entry which is preliminary data.</text>
</comment>
<accession>A0A7I8VS94</accession>
<evidence type="ECO:0000313" key="2">
    <source>
        <dbReference type="Proteomes" id="UP000549394"/>
    </source>
</evidence>
<proteinExistence type="predicted"/>
<dbReference type="EMBL" id="CAJFCJ010000008">
    <property type="protein sequence ID" value="CAD5118236.1"/>
    <property type="molecule type" value="Genomic_DNA"/>
</dbReference>
<protein>
    <submittedName>
        <fullName evidence="1">Uncharacterized protein</fullName>
    </submittedName>
</protein>
<evidence type="ECO:0000313" key="1">
    <source>
        <dbReference type="EMBL" id="CAD5118236.1"/>
    </source>
</evidence>
<sequence length="226" mass="26357">MDSTVSQGGESRNLDRLQEKVDEQNKVISVLEQILKKNSMTIEDGLTDDDEFVKPKNNCSTLNIFEDEEDIESDYDLCMETEDEFVVGAAIEVPIPSYIKKLQDTIKQKERNKNEWLECSSILLQKLSKLLSKENEKDDDLTKLQLKQALEDFEAEKRETDIARKREVTLKQELSELHKKLCKIDASQLRLSETEKLKWLADRKYLILDENFKKSEKIDKSYDTVD</sequence>
<dbReference type="Proteomes" id="UP000549394">
    <property type="component" value="Unassembled WGS sequence"/>
</dbReference>
<gene>
    <name evidence="1" type="ORF">DGYR_LOCUS6649</name>
</gene>
<reference evidence="1 2" key="1">
    <citation type="submission" date="2020-08" db="EMBL/GenBank/DDBJ databases">
        <authorList>
            <person name="Hejnol A."/>
        </authorList>
    </citation>
    <scope>NUCLEOTIDE SEQUENCE [LARGE SCALE GENOMIC DNA]</scope>
</reference>
<dbReference type="AlphaFoldDB" id="A0A7I8VS94"/>
<organism evidence="1 2">
    <name type="scientific">Dimorphilus gyrociliatus</name>
    <dbReference type="NCBI Taxonomy" id="2664684"/>
    <lineage>
        <taxon>Eukaryota</taxon>
        <taxon>Metazoa</taxon>
        <taxon>Spiralia</taxon>
        <taxon>Lophotrochozoa</taxon>
        <taxon>Annelida</taxon>
        <taxon>Polychaeta</taxon>
        <taxon>Polychaeta incertae sedis</taxon>
        <taxon>Dinophilidae</taxon>
        <taxon>Dimorphilus</taxon>
    </lineage>
</organism>
<name>A0A7I8VS94_9ANNE</name>
<keyword evidence="2" id="KW-1185">Reference proteome</keyword>